<keyword evidence="13" id="KW-1185">Reference proteome</keyword>
<feature type="binding site" evidence="7">
    <location>
        <position position="1151"/>
    </location>
    <ligand>
        <name>ATP</name>
        <dbReference type="ChEBI" id="CHEBI:30616"/>
    </ligand>
</feature>
<evidence type="ECO:0000256" key="6">
    <source>
        <dbReference type="ARBA" id="ARBA00048679"/>
    </source>
</evidence>
<evidence type="ECO:0000313" key="12">
    <source>
        <dbReference type="EMBL" id="EGC37943.1"/>
    </source>
</evidence>
<evidence type="ECO:0000256" key="1">
    <source>
        <dbReference type="ARBA" id="ARBA00022679"/>
    </source>
</evidence>
<dbReference type="GO" id="GO:0005737">
    <property type="term" value="C:cytoplasm"/>
    <property type="evidence" value="ECO:0000318"/>
    <property type="project" value="GO_Central"/>
</dbReference>
<evidence type="ECO:0000313" key="13">
    <source>
        <dbReference type="Proteomes" id="UP000001064"/>
    </source>
</evidence>
<feature type="compositionally biased region" description="Low complexity" evidence="8">
    <location>
        <begin position="404"/>
        <end position="425"/>
    </location>
</feature>
<feature type="compositionally biased region" description="Polar residues" evidence="8">
    <location>
        <begin position="964"/>
        <end position="984"/>
    </location>
</feature>
<evidence type="ECO:0000256" key="2">
    <source>
        <dbReference type="ARBA" id="ARBA00022741"/>
    </source>
</evidence>
<dbReference type="PANTHER" id="PTHR44329">
    <property type="entry name" value="SERINE/THREONINE-PROTEIN KINASE TNNI3K-RELATED"/>
    <property type="match status" value="1"/>
</dbReference>
<feature type="compositionally biased region" description="Low complexity" evidence="8">
    <location>
        <begin position="985"/>
        <end position="1007"/>
    </location>
</feature>
<keyword evidence="4 7" id="KW-0067">ATP-binding</keyword>
<dbReference type="Gene3D" id="3.30.200.20">
    <property type="entry name" value="Phosphorylase Kinase, domain 1"/>
    <property type="match status" value="1"/>
</dbReference>
<feature type="compositionally biased region" description="Basic and acidic residues" evidence="8">
    <location>
        <begin position="892"/>
        <end position="901"/>
    </location>
</feature>
<dbReference type="InterPro" id="IPR011009">
    <property type="entry name" value="Kinase-like_dom_sf"/>
</dbReference>
<dbReference type="CDD" id="cd13999">
    <property type="entry name" value="STKc_MAP3K-like"/>
    <property type="match status" value="1"/>
</dbReference>
<comment type="catalytic activity">
    <reaction evidence="5">
        <text>L-threonyl-[protein] + ATP = O-phospho-L-threonyl-[protein] + ADP + H(+)</text>
        <dbReference type="Rhea" id="RHEA:46608"/>
        <dbReference type="Rhea" id="RHEA-COMP:11060"/>
        <dbReference type="Rhea" id="RHEA-COMP:11605"/>
        <dbReference type="ChEBI" id="CHEBI:15378"/>
        <dbReference type="ChEBI" id="CHEBI:30013"/>
        <dbReference type="ChEBI" id="CHEBI:30616"/>
        <dbReference type="ChEBI" id="CHEBI:61977"/>
        <dbReference type="ChEBI" id="CHEBI:456216"/>
        <dbReference type="EC" id="2.7.11.1"/>
    </reaction>
</comment>
<evidence type="ECO:0000256" key="5">
    <source>
        <dbReference type="ARBA" id="ARBA00047899"/>
    </source>
</evidence>
<feature type="region of interest" description="Disordered" evidence="8">
    <location>
        <begin position="845"/>
        <end position="904"/>
    </location>
</feature>
<feature type="compositionally biased region" description="Polar residues" evidence="8">
    <location>
        <begin position="943"/>
        <end position="953"/>
    </location>
</feature>
<dbReference type="InterPro" id="IPR003877">
    <property type="entry name" value="SPRY_dom"/>
</dbReference>
<dbReference type="FunFam" id="2.60.120.920:FF:000092">
    <property type="entry name" value="Ran-binding protein M homolog"/>
    <property type="match status" value="1"/>
</dbReference>
<dbReference type="GO" id="GO:0004712">
    <property type="term" value="F:protein serine/threonine/tyrosine kinase activity"/>
    <property type="evidence" value="ECO:0007669"/>
    <property type="project" value="EnsemblProtists"/>
</dbReference>
<dbReference type="SUPFAM" id="SSF47769">
    <property type="entry name" value="SAM/Pointed domain"/>
    <property type="match status" value="1"/>
</dbReference>
<name>F0ZDM8_DICPU</name>
<dbReference type="InterPro" id="IPR001870">
    <property type="entry name" value="B30.2/SPRY"/>
</dbReference>
<feature type="region of interest" description="Disordered" evidence="8">
    <location>
        <begin position="1069"/>
        <end position="1110"/>
    </location>
</feature>
<dbReference type="GO" id="GO:0007165">
    <property type="term" value="P:signal transduction"/>
    <property type="evidence" value="ECO:0000318"/>
    <property type="project" value="GO_Central"/>
</dbReference>
<dbReference type="InterPro" id="IPR013761">
    <property type="entry name" value="SAM/pointed_sf"/>
</dbReference>
<dbReference type="VEuPathDB" id="AmoebaDB:DICPUDRAFT_53617"/>
<dbReference type="SUPFAM" id="SSF49899">
    <property type="entry name" value="Concanavalin A-like lectins/glucanases"/>
    <property type="match status" value="3"/>
</dbReference>
<dbReference type="PRINTS" id="PR00109">
    <property type="entry name" value="TYRKINASE"/>
</dbReference>
<keyword evidence="1" id="KW-0808">Transferase</keyword>
<dbReference type="PANTHER" id="PTHR44329:SF298">
    <property type="entry name" value="MIXED LINEAGE KINASE DOMAIN-LIKE PROTEIN"/>
    <property type="match status" value="1"/>
</dbReference>
<evidence type="ECO:0000256" key="8">
    <source>
        <dbReference type="SAM" id="MobiDB-lite"/>
    </source>
</evidence>
<dbReference type="RefSeq" id="XP_003285514.1">
    <property type="nucleotide sequence ID" value="XM_003285466.1"/>
</dbReference>
<feature type="compositionally biased region" description="Basic and acidic residues" evidence="8">
    <location>
        <begin position="855"/>
        <end position="867"/>
    </location>
</feature>
<dbReference type="KEGG" id="dpp:DICPUDRAFT_53617"/>
<dbReference type="SMART" id="SM00449">
    <property type="entry name" value="SPRY"/>
    <property type="match status" value="3"/>
</dbReference>
<feature type="region of interest" description="Disordered" evidence="8">
    <location>
        <begin position="542"/>
        <end position="561"/>
    </location>
</feature>
<feature type="region of interest" description="Disordered" evidence="8">
    <location>
        <begin position="460"/>
        <end position="511"/>
    </location>
</feature>
<evidence type="ECO:0008006" key="14">
    <source>
        <dbReference type="Google" id="ProtNLM"/>
    </source>
</evidence>
<comment type="catalytic activity">
    <reaction evidence="6">
        <text>L-seryl-[protein] + ATP = O-phospho-L-seryl-[protein] + ADP + H(+)</text>
        <dbReference type="Rhea" id="RHEA:17989"/>
        <dbReference type="Rhea" id="RHEA-COMP:9863"/>
        <dbReference type="Rhea" id="RHEA-COMP:11604"/>
        <dbReference type="ChEBI" id="CHEBI:15378"/>
        <dbReference type="ChEBI" id="CHEBI:29999"/>
        <dbReference type="ChEBI" id="CHEBI:30616"/>
        <dbReference type="ChEBI" id="CHEBI:83421"/>
        <dbReference type="ChEBI" id="CHEBI:456216"/>
        <dbReference type="EC" id="2.7.11.1"/>
    </reaction>
</comment>
<dbReference type="InterPro" id="IPR000719">
    <property type="entry name" value="Prot_kinase_dom"/>
</dbReference>
<feature type="domain" description="SAM" evidence="10">
    <location>
        <begin position="773"/>
        <end position="837"/>
    </location>
</feature>
<evidence type="ECO:0000256" key="7">
    <source>
        <dbReference type="PROSITE-ProRule" id="PRU10141"/>
    </source>
</evidence>
<feature type="domain" description="Protein kinase" evidence="9">
    <location>
        <begin position="1124"/>
        <end position="1397"/>
    </location>
</feature>
<dbReference type="InterPro" id="IPR017441">
    <property type="entry name" value="Protein_kinase_ATP_BS"/>
</dbReference>
<dbReference type="FunFam" id="3.30.200.20:FF:000034">
    <property type="entry name" value="Kinase suppressor of Ras 1"/>
    <property type="match status" value="1"/>
</dbReference>
<dbReference type="PROSITE" id="PS50105">
    <property type="entry name" value="SAM_DOMAIN"/>
    <property type="match status" value="1"/>
</dbReference>
<feature type="compositionally biased region" description="Low complexity" evidence="8">
    <location>
        <begin position="1071"/>
        <end position="1109"/>
    </location>
</feature>
<dbReference type="Pfam" id="PF07714">
    <property type="entry name" value="PK_Tyr_Ser-Thr"/>
    <property type="match status" value="1"/>
</dbReference>
<feature type="compositionally biased region" description="Low complexity" evidence="8">
    <location>
        <begin position="460"/>
        <end position="479"/>
    </location>
</feature>
<sequence>MSKFFKKKPVESKWDLRKSNSQVLNIEDKCRCSYRLPNGLKGIAKATVAFSTSFSYCELFITNGNGEKICFGLTNNDHPIDIYPGYFRSSYGYMGDGKIYGGTGEGKVYGPTFTAGDVIGCGYDSSAKTIFFTKNGVYLGSAFQKVSLSSNMYPTVGLQSPGEAVVINCVPPFSYRGASDKLSKQQVNNVPVASSNSEDLIPKEEFELVKWNTKKDKIGKNVVVMDRKAFLPHDSPKDTIGGIRATQPLNDSNGFCYFEVIIDNLERGQISIGLAQQEYPNNLHIGWIKSSYGYHSDDGRKFKCKEEPGVNEGEPYGESYKKGDVIGCGMNFKYKEIFFTKNGMYIGSAFSNVYYTLYPSVALSEPGTSIIGVFSPPFKFTQIALMIKNFPQPSFMLPKQQQPNITSTTTTTTTTSSSNIKSSNNDSIFNLDSSAMTTVSKRTSPPHSIGGGGSYNSLSSFSSLSSGPTSNSPMSSSTSIPPPPSHFSSLWFNGGGNESSNNGGSGNITNTQLNNQLLNRHCVSLPVVPSSSNNLTGLSMTFPSISPNSSPQVSPRKNLSSSDDLQFVQFQDDGQPPSAWRRCGKSIKMKDDNITLTMMRKKTSVAMADRPFSPNSPTTICYFEVYLEGHDKKGSITVGLSHSTYPFNKHIGREPKSYGYSSEGEKFGGSEEGEPYGPTFFGDGDCVIGCGINTSTKEIFFTKNGRYIGVAFWNVPSEPLYPSVSFRGIVGGICIATFHTHFKFNFEDLPGVSPSIWTKNLGPDRQNNGFKNWPPNDVGIWLEAINYKQYKKNFHDNNISGRHLININNRDLKNELKIEPFGHRDDILDRLKKMREIWNIKSPESYQGSEGSLMDDNKKSLKWRDSSNESEEETISDISHSGKITRPMKSYSAKEIEDRNRRSTIGGIEKKNKFFVDQDRTLADSMGSDDSEFIQQPDEKTSSKTLNQQQIRYLQQKGPEKDIITTNNPYNTFSPSITHPPQQKNSVSNSKSNNNNNNNSNSNNNFSLPPIIGNSGGNIPQIHHTFLQPQDILPTSKFYTQNSNNNVNVNNNPNNILINFKPIANANTNNSLSTSSLPQPQQQQQITSSSSVGQQQFQQSQSLSQQQISTPPPRFEYEIDFNELEFGPTIGKGFFGEVKKGYWRETDVAIKIIYRDQFKTKSSLVMFQNEVSILSKLRHPNVVQFLGACTAGAEEHHCIVTEWMGGGSLRQFLTDHFTILEDNPHLRLKIASDIAKGMCYLHGWTPAILHRDLSSRNILLDHSIDPNNPSRGYSINDFKSKISDFGLSRLKMEQGQSMTSSVGCIPYMAPEVFKGESNSEKSDVYSYGMILWELLTSDEPQQDMKPMKMAHLAAYESYRPPIPLTTPPKWKELLTQCWDTNPDKRPTFKQIIAHLKEMSEQGLSSFAPVLPQVIDTGVYA</sequence>
<protein>
    <recommendedName>
        <fullName evidence="14">B30.2/SPRY domain-containing protein</fullName>
    </recommendedName>
</protein>
<evidence type="ECO:0000259" key="10">
    <source>
        <dbReference type="PROSITE" id="PS50105"/>
    </source>
</evidence>
<feature type="region of interest" description="Disordered" evidence="8">
    <location>
        <begin position="926"/>
        <end position="1012"/>
    </location>
</feature>
<keyword evidence="3" id="KW-0418">Kinase</keyword>
<dbReference type="InterPro" id="IPR051681">
    <property type="entry name" value="Ser/Thr_Kinases-Pseudokinases"/>
</dbReference>
<dbReference type="InterPro" id="IPR008266">
    <property type="entry name" value="Tyr_kinase_AS"/>
</dbReference>
<feature type="compositionally biased region" description="Low complexity" evidence="8">
    <location>
        <begin position="498"/>
        <end position="511"/>
    </location>
</feature>
<evidence type="ECO:0000259" key="11">
    <source>
        <dbReference type="PROSITE" id="PS50188"/>
    </source>
</evidence>
<dbReference type="InParanoid" id="F0ZDM8"/>
<feature type="domain" description="B30.2/SPRY" evidence="11">
    <location>
        <begin position="188"/>
        <end position="379"/>
    </location>
</feature>
<dbReference type="OrthoDB" id="25503at2759"/>
<dbReference type="Gene3D" id="1.10.510.10">
    <property type="entry name" value="Transferase(Phosphotransferase) domain 1"/>
    <property type="match status" value="1"/>
</dbReference>
<dbReference type="GeneID" id="10503034"/>
<dbReference type="GO" id="GO:0030435">
    <property type="term" value="P:sporulation resulting in formation of a cellular spore"/>
    <property type="evidence" value="ECO:0007669"/>
    <property type="project" value="EnsemblProtists"/>
</dbReference>
<dbReference type="CDD" id="cd12885">
    <property type="entry name" value="SPRY_RanBP_like"/>
    <property type="match status" value="3"/>
</dbReference>
<dbReference type="PROSITE" id="PS00109">
    <property type="entry name" value="PROTEIN_KINASE_TYR"/>
    <property type="match status" value="1"/>
</dbReference>
<dbReference type="Pfam" id="PF07647">
    <property type="entry name" value="SAM_2"/>
    <property type="match status" value="1"/>
</dbReference>
<feature type="domain" description="B30.2/SPRY" evidence="11">
    <location>
        <begin position="527"/>
        <end position="742"/>
    </location>
</feature>
<proteinExistence type="predicted"/>
<dbReference type="InterPro" id="IPR013320">
    <property type="entry name" value="ConA-like_dom_sf"/>
</dbReference>
<dbReference type="STRING" id="5786.F0ZDM8"/>
<reference evidence="13" key="1">
    <citation type="journal article" date="2011" name="Genome Biol.">
        <title>Comparative genomics of the social amoebae Dictyostelium discoideum and Dictyostelium purpureum.</title>
        <authorList>
            <consortium name="US DOE Joint Genome Institute (JGI-PGF)"/>
            <person name="Sucgang R."/>
            <person name="Kuo A."/>
            <person name="Tian X."/>
            <person name="Salerno W."/>
            <person name="Parikh A."/>
            <person name="Feasley C.L."/>
            <person name="Dalin E."/>
            <person name="Tu H."/>
            <person name="Huang E."/>
            <person name="Barry K."/>
            <person name="Lindquist E."/>
            <person name="Shapiro H."/>
            <person name="Bruce D."/>
            <person name="Schmutz J."/>
            <person name="Salamov A."/>
            <person name="Fey P."/>
            <person name="Gaudet P."/>
            <person name="Anjard C."/>
            <person name="Babu M.M."/>
            <person name="Basu S."/>
            <person name="Bushmanova Y."/>
            <person name="van der Wel H."/>
            <person name="Katoh-Kurasawa M."/>
            <person name="Dinh C."/>
            <person name="Coutinho P.M."/>
            <person name="Saito T."/>
            <person name="Elias M."/>
            <person name="Schaap P."/>
            <person name="Kay R.R."/>
            <person name="Henrissat B."/>
            <person name="Eichinger L."/>
            <person name="Rivero F."/>
            <person name="Putnam N.H."/>
            <person name="West C.M."/>
            <person name="Loomis W.F."/>
            <person name="Chisholm R.L."/>
            <person name="Shaulsky G."/>
            <person name="Strassmann J.E."/>
            <person name="Queller D.C."/>
            <person name="Kuspa A."/>
            <person name="Grigoriev I.V."/>
        </authorList>
    </citation>
    <scope>NUCLEOTIDE SEQUENCE [LARGE SCALE GENOMIC DNA]</scope>
    <source>
        <strain evidence="13">QSDP1</strain>
    </source>
</reference>
<gene>
    <name evidence="12" type="ORF">DICPUDRAFT_53617</name>
</gene>
<dbReference type="Gene3D" id="1.10.150.50">
    <property type="entry name" value="Transcription Factor, Ets-1"/>
    <property type="match status" value="1"/>
</dbReference>
<dbReference type="eggNOG" id="KOG0192">
    <property type="taxonomic scope" value="Eukaryota"/>
</dbReference>
<keyword evidence="2 7" id="KW-0547">Nucleotide-binding</keyword>
<dbReference type="Pfam" id="PF00622">
    <property type="entry name" value="SPRY"/>
    <property type="match status" value="3"/>
</dbReference>
<dbReference type="Proteomes" id="UP000001064">
    <property type="component" value="Unassembled WGS sequence"/>
</dbReference>
<dbReference type="PROSITE" id="PS50011">
    <property type="entry name" value="PROTEIN_KINASE_DOM"/>
    <property type="match status" value="1"/>
</dbReference>
<dbReference type="GO" id="GO:0004674">
    <property type="term" value="F:protein serine/threonine kinase activity"/>
    <property type="evidence" value="ECO:0007669"/>
    <property type="project" value="UniProtKB-EC"/>
</dbReference>
<dbReference type="PROSITE" id="PS00107">
    <property type="entry name" value="PROTEIN_KINASE_ATP"/>
    <property type="match status" value="1"/>
</dbReference>
<dbReference type="EMBL" id="GL870987">
    <property type="protein sequence ID" value="EGC37943.1"/>
    <property type="molecule type" value="Genomic_DNA"/>
</dbReference>
<dbReference type="SMART" id="SM00454">
    <property type="entry name" value="SAM"/>
    <property type="match status" value="1"/>
</dbReference>
<organism evidence="12 13">
    <name type="scientific">Dictyostelium purpureum</name>
    <name type="common">Slime mold</name>
    <dbReference type="NCBI Taxonomy" id="5786"/>
    <lineage>
        <taxon>Eukaryota</taxon>
        <taxon>Amoebozoa</taxon>
        <taxon>Evosea</taxon>
        <taxon>Eumycetozoa</taxon>
        <taxon>Dictyostelia</taxon>
        <taxon>Dictyosteliales</taxon>
        <taxon>Dictyosteliaceae</taxon>
        <taxon>Dictyostelium</taxon>
    </lineage>
</organism>
<dbReference type="InterPro" id="IPR001660">
    <property type="entry name" value="SAM"/>
</dbReference>
<feature type="domain" description="B30.2/SPRY" evidence="11">
    <location>
        <begin position="1"/>
        <end position="174"/>
    </location>
</feature>
<dbReference type="FunCoup" id="F0ZDM8">
    <property type="interactions" value="473"/>
</dbReference>
<dbReference type="InterPro" id="IPR001245">
    <property type="entry name" value="Ser-Thr/Tyr_kinase_cat_dom"/>
</dbReference>
<dbReference type="InterPro" id="IPR043136">
    <property type="entry name" value="B30.2/SPRY_sf"/>
</dbReference>
<dbReference type="GO" id="GO:0005524">
    <property type="term" value="F:ATP binding"/>
    <property type="evidence" value="ECO:0007669"/>
    <property type="project" value="UniProtKB-UniRule"/>
</dbReference>
<evidence type="ECO:0000259" key="9">
    <source>
        <dbReference type="PROSITE" id="PS50011"/>
    </source>
</evidence>
<dbReference type="InterPro" id="IPR044736">
    <property type="entry name" value="Gid1/RanBPM/SPLA_SPRY"/>
</dbReference>
<dbReference type="Gene3D" id="2.60.120.920">
    <property type="match status" value="3"/>
</dbReference>
<dbReference type="GO" id="GO:0004672">
    <property type="term" value="F:protein kinase activity"/>
    <property type="evidence" value="ECO:0000318"/>
    <property type="project" value="GO_Central"/>
</dbReference>
<evidence type="ECO:0000256" key="4">
    <source>
        <dbReference type="ARBA" id="ARBA00022840"/>
    </source>
</evidence>
<dbReference type="GO" id="GO:0004713">
    <property type="term" value="F:protein tyrosine kinase activity"/>
    <property type="evidence" value="ECO:0007669"/>
    <property type="project" value="EnsemblProtists"/>
</dbReference>
<dbReference type="SUPFAM" id="SSF56112">
    <property type="entry name" value="Protein kinase-like (PK-like)"/>
    <property type="match status" value="1"/>
</dbReference>
<feature type="region of interest" description="Disordered" evidence="8">
    <location>
        <begin position="397"/>
        <end position="425"/>
    </location>
</feature>
<accession>F0ZDM8</accession>
<dbReference type="PROSITE" id="PS50188">
    <property type="entry name" value="B302_SPRY"/>
    <property type="match status" value="3"/>
</dbReference>
<evidence type="ECO:0000256" key="3">
    <source>
        <dbReference type="ARBA" id="ARBA00022777"/>
    </source>
</evidence>